<feature type="signal peptide" evidence="1">
    <location>
        <begin position="1"/>
        <end position="16"/>
    </location>
</feature>
<protein>
    <recommendedName>
        <fullName evidence="4">Cuticle protein</fullName>
    </recommendedName>
</protein>
<reference evidence="2" key="2">
    <citation type="submission" date="2022-10" db="EMBL/GenBank/DDBJ databases">
        <authorList>
            <consortium name="ENA_rothamsted_submissions"/>
            <consortium name="culmorum"/>
            <person name="King R."/>
        </authorList>
    </citation>
    <scope>NUCLEOTIDE SEQUENCE</scope>
</reference>
<evidence type="ECO:0000256" key="1">
    <source>
        <dbReference type="SAM" id="SignalP"/>
    </source>
</evidence>
<evidence type="ECO:0000313" key="3">
    <source>
        <dbReference type="Proteomes" id="UP001153737"/>
    </source>
</evidence>
<dbReference type="AlphaFoldDB" id="A0A9P0GPU8"/>
<gene>
    <name evidence="2" type="ORF">PHAECO_LOCUS6311</name>
</gene>
<sequence length="112" mass="11576">MFKLVVLSALVALAVAKPSGLLHTSVVAPAIAYSAPIAVPAAVSHSYRSDVINRPIVAAYSAPILENVVAPVHLPSAVSHSYRSDVVSSPVVASAYAAPWAYAAHVPSIHAW</sequence>
<name>A0A9P0GPU8_PHACE</name>
<proteinExistence type="predicted"/>
<organism evidence="2 3">
    <name type="scientific">Phaedon cochleariae</name>
    <name type="common">Mustard beetle</name>
    <dbReference type="NCBI Taxonomy" id="80249"/>
    <lineage>
        <taxon>Eukaryota</taxon>
        <taxon>Metazoa</taxon>
        <taxon>Ecdysozoa</taxon>
        <taxon>Arthropoda</taxon>
        <taxon>Hexapoda</taxon>
        <taxon>Insecta</taxon>
        <taxon>Pterygota</taxon>
        <taxon>Neoptera</taxon>
        <taxon>Endopterygota</taxon>
        <taxon>Coleoptera</taxon>
        <taxon>Polyphaga</taxon>
        <taxon>Cucujiformia</taxon>
        <taxon>Chrysomeloidea</taxon>
        <taxon>Chrysomelidae</taxon>
        <taxon>Chrysomelinae</taxon>
        <taxon>Chrysomelini</taxon>
        <taxon>Phaedon</taxon>
    </lineage>
</organism>
<dbReference type="EMBL" id="OU896708">
    <property type="protein sequence ID" value="CAH1155450.1"/>
    <property type="molecule type" value="Genomic_DNA"/>
</dbReference>
<keyword evidence="1" id="KW-0732">Signal</keyword>
<keyword evidence="3" id="KW-1185">Reference proteome</keyword>
<dbReference type="Proteomes" id="UP001153737">
    <property type="component" value="Chromosome 2"/>
</dbReference>
<reference evidence="2" key="1">
    <citation type="submission" date="2022-01" db="EMBL/GenBank/DDBJ databases">
        <authorList>
            <person name="King R."/>
        </authorList>
    </citation>
    <scope>NUCLEOTIDE SEQUENCE</scope>
</reference>
<feature type="chain" id="PRO_5040290319" description="Cuticle protein" evidence="1">
    <location>
        <begin position="17"/>
        <end position="112"/>
    </location>
</feature>
<evidence type="ECO:0008006" key="4">
    <source>
        <dbReference type="Google" id="ProtNLM"/>
    </source>
</evidence>
<accession>A0A9P0GPU8</accession>
<evidence type="ECO:0000313" key="2">
    <source>
        <dbReference type="EMBL" id="CAH1155450.1"/>
    </source>
</evidence>
<dbReference type="OrthoDB" id="6784577at2759"/>